<dbReference type="Proteomes" id="UP000191661">
    <property type="component" value="Unassembled WGS sequence"/>
</dbReference>
<protein>
    <submittedName>
        <fullName evidence="3">Putative universal stress protein</fullName>
    </submittedName>
</protein>
<dbReference type="InterPro" id="IPR006016">
    <property type="entry name" value="UspA"/>
</dbReference>
<dbReference type="EMBL" id="JXMW01000002">
    <property type="protein sequence ID" value="OQD59585.1"/>
    <property type="molecule type" value="Genomic_DNA"/>
</dbReference>
<keyword evidence="4" id="KW-1185">Reference proteome</keyword>
<proteinExistence type="inferred from homology"/>
<gene>
    <name evidence="3" type="primary">uspA1</name>
    <name evidence="3" type="ORF">MBBAR_2c00330</name>
</gene>
<dbReference type="PRINTS" id="PR01438">
    <property type="entry name" value="UNVRSLSTRESS"/>
</dbReference>
<comment type="caution">
    <text evidence="3">The sequence shown here is derived from an EMBL/GenBank/DDBJ whole genome shotgun (WGS) entry which is preliminary data.</text>
</comment>
<dbReference type="PANTHER" id="PTHR46268">
    <property type="entry name" value="STRESS RESPONSE PROTEIN NHAX"/>
    <property type="match status" value="1"/>
</dbReference>
<dbReference type="RefSeq" id="WP_080459564.1">
    <property type="nucleotide sequence ID" value="NZ_JXMW01000002.1"/>
</dbReference>
<dbReference type="InterPro" id="IPR014729">
    <property type="entry name" value="Rossmann-like_a/b/a_fold"/>
</dbReference>
<evidence type="ECO:0000256" key="1">
    <source>
        <dbReference type="ARBA" id="ARBA00008791"/>
    </source>
</evidence>
<dbReference type="Gene3D" id="3.40.50.620">
    <property type="entry name" value="HUPs"/>
    <property type="match status" value="1"/>
</dbReference>
<name>A0A1V6N4J9_METAZ</name>
<dbReference type="PANTHER" id="PTHR46268:SF6">
    <property type="entry name" value="UNIVERSAL STRESS PROTEIN UP12"/>
    <property type="match status" value="1"/>
</dbReference>
<accession>A0A1V6N4J9</accession>
<dbReference type="CDD" id="cd00293">
    <property type="entry name" value="USP-like"/>
    <property type="match status" value="1"/>
</dbReference>
<dbReference type="AlphaFoldDB" id="A0A1V6N4J9"/>
<evidence type="ECO:0000259" key="2">
    <source>
        <dbReference type="Pfam" id="PF00582"/>
    </source>
</evidence>
<comment type="similarity">
    <text evidence="1">Belongs to the universal stress protein A family.</text>
</comment>
<evidence type="ECO:0000313" key="3">
    <source>
        <dbReference type="EMBL" id="OQD59585.1"/>
    </source>
</evidence>
<evidence type="ECO:0000313" key="4">
    <source>
        <dbReference type="Proteomes" id="UP000191661"/>
    </source>
</evidence>
<dbReference type="SUPFAM" id="SSF52402">
    <property type="entry name" value="Adenine nucleotide alpha hydrolases-like"/>
    <property type="match status" value="1"/>
</dbReference>
<organism evidence="3 4">
    <name type="scientific">Methanobrevibacter arboriphilus JCM 13429 = DSM 1125</name>
    <dbReference type="NCBI Taxonomy" id="1300164"/>
    <lineage>
        <taxon>Archaea</taxon>
        <taxon>Methanobacteriati</taxon>
        <taxon>Methanobacteriota</taxon>
        <taxon>Methanomada group</taxon>
        <taxon>Methanobacteria</taxon>
        <taxon>Methanobacteriales</taxon>
        <taxon>Methanobacteriaceae</taxon>
        <taxon>Methanobrevibacter</taxon>
    </lineage>
</organism>
<dbReference type="Pfam" id="PF00582">
    <property type="entry name" value="Usp"/>
    <property type="match status" value="1"/>
</dbReference>
<reference evidence="3 4" key="1">
    <citation type="submission" date="2014-12" db="EMBL/GenBank/DDBJ databases">
        <title>Genome sequence of Methanobrevibacter arboriphilicus DH1, DSM1125.</title>
        <authorList>
            <person name="Poehlein A."/>
            <person name="Thauer R.K."/>
            <person name="Seedorf H."/>
            <person name="Daniel R."/>
        </authorList>
    </citation>
    <scope>NUCLEOTIDE SEQUENCE [LARGE SCALE GENOMIC DNA]</scope>
    <source>
        <strain evidence="3 4">DH1</strain>
    </source>
</reference>
<sequence>MYSKVLVPIMGNYTKELVDSTLDLIGDREVEIIGLYVVDDSVPFLTPKKIKEAMVVELNSKGKIFLEEFEQLLDLDNNKNISIIKKLSKGKPAEVIVKAAEDNCVDVIVMGTGKSIVDKHLLGSVSEEVVHFAPCTIHLVRTIENDSCKLD</sequence>
<dbReference type="OrthoDB" id="105697at2157"/>
<dbReference type="InterPro" id="IPR006015">
    <property type="entry name" value="Universal_stress_UspA"/>
</dbReference>
<feature type="domain" description="UspA" evidence="2">
    <location>
        <begin position="1"/>
        <end position="141"/>
    </location>
</feature>